<dbReference type="AlphaFoldDB" id="A0A4Z0Z3J9"/>
<reference evidence="2 3" key="1">
    <citation type="submission" date="2019-03" db="EMBL/GenBank/DDBJ databases">
        <title>Draft genome sequence of Xylaria hypoxylon DSM 108379, a ubiquitous saprotrophic-parasitic fungi on hardwood.</title>
        <authorList>
            <person name="Buettner E."/>
            <person name="Leonhardt S."/>
            <person name="Gebauer A.M."/>
            <person name="Liers C."/>
            <person name="Hofrichter M."/>
            <person name="Kellner H."/>
        </authorList>
    </citation>
    <scope>NUCLEOTIDE SEQUENCE [LARGE SCALE GENOMIC DNA]</scope>
    <source>
        <strain evidence="2 3">DSM 108379</strain>
    </source>
</reference>
<dbReference type="OrthoDB" id="444325at2759"/>
<proteinExistence type="predicted"/>
<dbReference type="STRING" id="37992.A0A4Z0Z3J9"/>
<sequence>MELGKSPEALSTGALQSMSLKDLEAKIHESAVANISRSEIFDVLMTWFNEQIKQDIITQSNYLLDRFVMLLHMRNYADIEPFNLTQVDEMFNGWLEKDIIQNPAYRRKYLIIQQDVHRLFADERRDSQNSGASSLFDCEHELREMHSPSLSCEQEDNSMRAEENTSLQQDTGHSTHISAAQQFIYLARAKTVGIDQSDRSHVVKHMGVILPQQSSDTHSQDVDADDVIIARETIDIGFTVAQRTSTLTMINRQLVIINVIFVAEKPNLGNLKHQQEALCPTTWTVRFYRYVLGTDIDLAARNNALGTIIDLAVQNATVPAEVELTSIVLDIAAKVTGICHGLGMN</sequence>
<name>A0A4Z0Z3J9_9PEZI</name>
<gene>
    <name evidence="2" type="ORF">E0Z10_g4592</name>
</gene>
<protein>
    <submittedName>
        <fullName evidence="2">Uncharacterized protein</fullName>
    </submittedName>
</protein>
<comment type="caution">
    <text evidence="2">The sequence shown here is derived from an EMBL/GenBank/DDBJ whole genome shotgun (WGS) entry which is preliminary data.</text>
</comment>
<dbReference type="EMBL" id="SKBN01000074">
    <property type="protein sequence ID" value="TGJ84156.1"/>
    <property type="molecule type" value="Genomic_DNA"/>
</dbReference>
<evidence type="ECO:0000256" key="1">
    <source>
        <dbReference type="SAM" id="MobiDB-lite"/>
    </source>
</evidence>
<feature type="region of interest" description="Disordered" evidence="1">
    <location>
        <begin position="146"/>
        <end position="172"/>
    </location>
</feature>
<organism evidence="2 3">
    <name type="scientific">Xylaria hypoxylon</name>
    <dbReference type="NCBI Taxonomy" id="37992"/>
    <lineage>
        <taxon>Eukaryota</taxon>
        <taxon>Fungi</taxon>
        <taxon>Dikarya</taxon>
        <taxon>Ascomycota</taxon>
        <taxon>Pezizomycotina</taxon>
        <taxon>Sordariomycetes</taxon>
        <taxon>Xylariomycetidae</taxon>
        <taxon>Xylariales</taxon>
        <taxon>Xylariaceae</taxon>
        <taxon>Xylaria</taxon>
    </lineage>
</organism>
<evidence type="ECO:0000313" key="3">
    <source>
        <dbReference type="Proteomes" id="UP000297716"/>
    </source>
</evidence>
<dbReference type="Proteomes" id="UP000297716">
    <property type="component" value="Unassembled WGS sequence"/>
</dbReference>
<accession>A0A4Z0Z3J9</accession>
<keyword evidence="3" id="KW-1185">Reference proteome</keyword>
<evidence type="ECO:0000313" key="2">
    <source>
        <dbReference type="EMBL" id="TGJ84156.1"/>
    </source>
</evidence>